<reference evidence="6 7" key="1">
    <citation type="journal article" date="2019" name="Int. J. Syst. Evol. Microbiol.">
        <title>The Global Catalogue of Microorganisms (GCM) 10K type strain sequencing project: providing services to taxonomists for standard genome sequencing and annotation.</title>
        <authorList>
            <consortium name="The Broad Institute Genomics Platform"/>
            <consortium name="The Broad Institute Genome Sequencing Center for Infectious Disease"/>
            <person name="Wu L."/>
            <person name="Ma J."/>
        </authorList>
    </citation>
    <scope>NUCLEOTIDE SEQUENCE [LARGE SCALE GENOMIC DNA]</scope>
    <source>
        <strain evidence="6 7">JCM 9383</strain>
    </source>
</reference>
<dbReference type="InterPro" id="IPR050641">
    <property type="entry name" value="RIFMO-like"/>
</dbReference>
<dbReference type="InterPro" id="IPR036188">
    <property type="entry name" value="FAD/NAD-bd_sf"/>
</dbReference>
<proteinExistence type="predicted"/>
<dbReference type="Gene3D" id="3.40.30.120">
    <property type="match status" value="1"/>
</dbReference>
<feature type="domain" description="FAD-binding" evidence="5">
    <location>
        <begin position="14"/>
        <end position="364"/>
    </location>
</feature>
<keyword evidence="7" id="KW-1185">Reference proteome</keyword>
<protein>
    <submittedName>
        <fullName evidence="6">FAD-dependent monooxygenase</fullName>
    </submittedName>
</protein>
<organism evidence="6 7">
    <name type="scientific">Saccharopolyspora taberi</name>
    <dbReference type="NCBI Taxonomy" id="60895"/>
    <lineage>
        <taxon>Bacteria</taxon>
        <taxon>Bacillati</taxon>
        <taxon>Actinomycetota</taxon>
        <taxon>Actinomycetes</taxon>
        <taxon>Pseudonocardiales</taxon>
        <taxon>Pseudonocardiaceae</taxon>
        <taxon>Saccharopolyspora</taxon>
    </lineage>
</organism>
<dbReference type="Proteomes" id="UP001500979">
    <property type="component" value="Unassembled WGS sequence"/>
</dbReference>
<dbReference type="GO" id="GO:0004497">
    <property type="term" value="F:monooxygenase activity"/>
    <property type="evidence" value="ECO:0007669"/>
    <property type="project" value="UniProtKB-KW"/>
</dbReference>
<dbReference type="Gene3D" id="3.30.9.10">
    <property type="entry name" value="D-Amino Acid Oxidase, subunit A, domain 2"/>
    <property type="match status" value="1"/>
</dbReference>
<dbReference type="PANTHER" id="PTHR43004">
    <property type="entry name" value="TRK SYSTEM POTASSIUM UPTAKE PROTEIN"/>
    <property type="match status" value="1"/>
</dbReference>
<evidence type="ECO:0000259" key="5">
    <source>
        <dbReference type="Pfam" id="PF01494"/>
    </source>
</evidence>
<feature type="region of interest" description="Disordered" evidence="4">
    <location>
        <begin position="406"/>
        <end position="428"/>
    </location>
</feature>
<dbReference type="PRINTS" id="PR00420">
    <property type="entry name" value="RNGMNOXGNASE"/>
</dbReference>
<dbReference type="Pfam" id="PF01494">
    <property type="entry name" value="FAD_binding_3"/>
    <property type="match status" value="1"/>
</dbReference>
<dbReference type="PANTHER" id="PTHR43004:SF19">
    <property type="entry name" value="BINDING MONOOXYGENASE, PUTATIVE (JCVI)-RELATED"/>
    <property type="match status" value="1"/>
</dbReference>
<dbReference type="EMBL" id="BAAAUX010000006">
    <property type="protein sequence ID" value="GAA2781089.1"/>
    <property type="molecule type" value="Genomic_DNA"/>
</dbReference>
<evidence type="ECO:0000256" key="4">
    <source>
        <dbReference type="SAM" id="MobiDB-lite"/>
    </source>
</evidence>
<gene>
    <name evidence="6" type="ORF">GCM10010470_13690</name>
</gene>
<dbReference type="Gene3D" id="3.50.50.60">
    <property type="entry name" value="FAD/NAD(P)-binding domain"/>
    <property type="match status" value="1"/>
</dbReference>
<dbReference type="InterPro" id="IPR002938">
    <property type="entry name" value="FAD-bd"/>
</dbReference>
<dbReference type="SUPFAM" id="SSF51905">
    <property type="entry name" value="FAD/NAD(P)-binding domain"/>
    <property type="match status" value="1"/>
</dbReference>
<name>A0ABN3V6W6_9PSEU</name>
<evidence type="ECO:0000313" key="7">
    <source>
        <dbReference type="Proteomes" id="UP001500979"/>
    </source>
</evidence>
<evidence type="ECO:0000313" key="6">
    <source>
        <dbReference type="EMBL" id="GAA2781089.1"/>
    </source>
</evidence>
<keyword evidence="3" id="KW-0274">FAD</keyword>
<keyword evidence="6" id="KW-0560">Oxidoreductase</keyword>
<evidence type="ECO:0000256" key="2">
    <source>
        <dbReference type="ARBA" id="ARBA00022630"/>
    </source>
</evidence>
<comment type="caution">
    <text evidence="6">The sequence shown here is derived from an EMBL/GenBank/DDBJ whole genome shotgun (WGS) entry which is preliminary data.</text>
</comment>
<comment type="cofactor">
    <cofactor evidence="1">
        <name>FAD</name>
        <dbReference type="ChEBI" id="CHEBI:57692"/>
    </cofactor>
</comment>
<keyword evidence="6" id="KW-0503">Monooxygenase</keyword>
<keyword evidence="2" id="KW-0285">Flavoprotein</keyword>
<dbReference type="Pfam" id="PF21274">
    <property type="entry name" value="Rng_hyd_C"/>
    <property type="match status" value="1"/>
</dbReference>
<sequence length="529" mass="56353">MRTVFVQIGEIMTRTPVLVAGAGLSGLSTAVFLGMHGTPALVVERHESTSTHPKARGQQTHTMEALRLVGLEDAFVAASPKSRGFALRIAASASGPVFHEILHDTFVPMGHLSPAASADASQEAAERLLLGRARELGADVRFSTELVSFEQDSDGVTAVLRDLRTGEESTVEAEYLVGADGHRSPVRTALGIGTHGSGSIAHNVLWGIRADLGHVVGEEQVLYYLQNPELSGGTGVLVSTDDADRFVVGVGFDPDTQHLDDFTPERAVEQIRIATGVPDLEVEILDRAPVETGMYVADRFSSGRAHLVGDAAHTMPPQGGMGGNTAILDGFYLAWKLAAVLRGEAGPGLLDSHDAERRPVGEWIATNQYRNAMVRTGARYDGPPPVEDPATLFFGYRHNGAVVSEPGDEHELLEDPNAPTGRPGSRAPHVVLDSPDGPLSTIELFGREFVVLTGSEEWERAAKSVAADLGVRLTAHRIGDGLTGPWAEPYGVSDDGAVLVRPDRFIAWRSPGPGPATDLERALRSVLAR</sequence>
<evidence type="ECO:0000256" key="3">
    <source>
        <dbReference type="ARBA" id="ARBA00022827"/>
    </source>
</evidence>
<accession>A0ABN3V6W6</accession>
<evidence type="ECO:0000256" key="1">
    <source>
        <dbReference type="ARBA" id="ARBA00001974"/>
    </source>
</evidence>